<proteinExistence type="predicted"/>
<dbReference type="AlphaFoldDB" id="A0AAV7ICV9"/>
<dbReference type="EMBL" id="JAHXZJ010001864">
    <property type="protein sequence ID" value="KAH0550186.1"/>
    <property type="molecule type" value="Genomic_DNA"/>
</dbReference>
<protein>
    <submittedName>
        <fullName evidence="1">Uncharacterized protein</fullName>
    </submittedName>
</protein>
<reference evidence="1 2" key="1">
    <citation type="journal article" date="2021" name="J. Hered.">
        <title>A chromosome-level genome assembly of the parasitoid wasp, Cotesia glomerata (Hymenoptera: Braconidae).</title>
        <authorList>
            <person name="Pinto B.J."/>
            <person name="Weis J.J."/>
            <person name="Gamble T."/>
            <person name="Ode P.J."/>
            <person name="Paul R."/>
            <person name="Zaspel J.M."/>
        </authorList>
    </citation>
    <scope>NUCLEOTIDE SEQUENCE [LARGE SCALE GENOMIC DNA]</scope>
    <source>
        <strain evidence="1">CgM1</strain>
    </source>
</reference>
<gene>
    <name evidence="1" type="ORF">KQX54_017928</name>
</gene>
<dbReference type="Proteomes" id="UP000826195">
    <property type="component" value="Unassembled WGS sequence"/>
</dbReference>
<comment type="caution">
    <text evidence="1">The sequence shown here is derived from an EMBL/GenBank/DDBJ whole genome shotgun (WGS) entry which is preliminary data.</text>
</comment>
<accession>A0AAV7ICV9</accession>
<evidence type="ECO:0000313" key="2">
    <source>
        <dbReference type="Proteomes" id="UP000826195"/>
    </source>
</evidence>
<keyword evidence="2" id="KW-1185">Reference proteome</keyword>
<name>A0AAV7ICV9_COTGL</name>
<sequence>MSKNSSELQESALVLVRAQWEKVEMASSVLSWIRRTKEKQPRNNRKKIRDRLVDIYDLTIFLILPQS</sequence>
<organism evidence="1 2">
    <name type="scientific">Cotesia glomerata</name>
    <name type="common">Lepidopteran parasitic wasp</name>
    <name type="synonym">Apanteles glomeratus</name>
    <dbReference type="NCBI Taxonomy" id="32391"/>
    <lineage>
        <taxon>Eukaryota</taxon>
        <taxon>Metazoa</taxon>
        <taxon>Ecdysozoa</taxon>
        <taxon>Arthropoda</taxon>
        <taxon>Hexapoda</taxon>
        <taxon>Insecta</taxon>
        <taxon>Pterygota</taxon>
        <taxon>Neoptera</taxon>
        <taxon>Endopterygota</taxon>
        <taxon>Hymenoptera</taxon>
        <taxon>Apocrita</taxon>
        <taxon>Ichneumonoidea</taxon>
        <taxon>Braconidae</taxon>
        <taxon>Microgastrinae</taxon>
        <taxon>Cotesia</taxon>
    </lineage>
</organism>
<evidence type="ECO:0000313" key="1">
    <source>
        <dbReference type="EMBL" id="KAH0550186.1"/>
    </source>
</evidence>